<dbReference type="GO" id="GO:0008270">
    <property type="term" value="F:zinc ion binding"/>
    <property type="evidence" value="ECO:0007669"/>
    <property type="project" value="UniProtKB-KW"/>
</dbReference>
<keyword evidence="4" id="KW-0862">Zinc</keyword>
<keyword evidence="5" id="KW-0539">Nucleus</keyword>
<evidence type="ECO:0000313" key="9">
    <source>
        <dbReference type="Proteomes" id="UP001152622"/>
    </source>
</evidence>
<evidence type="ECO:0000256" key="2">
    <source>
        <dbReference type="ARBA" id="ARBA00022723"/>
    </source>
</evidence>
<evidence type="ECO:0000256" key="6">
    <source>
        <dbReference type="SAM" id="MobiDB-lite"/>
    </source>
</evidence>
<dbReference type="Proteomes" id="UP001152622">
    <property type="component" value="Chromosome 11"/>
</dbReference>
<comment type="subcellular location">
    <subcellularLocation>
        <location evidence="1">Nucleus</location>
    </subcellularLocation>
</comment>
<evidence type="ECO:0000259" key="7">
    <source>
        <dbReference type="Pfam" id="PF05699"/>
    </source>
</evidence>
<keyword evidence="9" id="KW-1185">Reference proteome</keyword>
<dbReference type="InterPro" id="IPR008906">
    <property type="entry name" value="HATC_C_dom"/>
</dbReference>
<reference evidence="8" key="1">
    <citation type="journal article" date="2023" name="Science">
        <title>Genome structures resolve the early diversification of teleost fishes.</title>
        <authorList>
            <person name="Parey E."/>
            <person name="Louis A."/>
            <person name="Montfort J."/>
            <person name="Bouchez O."/>
            <person name="Roques C."/>
            <person name="Iampietro C."/>
            <person name="Lluch J."/>
            <person name="Castinel A."/>
            <person name="Donnadieu C."/>
            <person name="Desvignes T."/>
            <person name="Floi Bucao C."/>
            <person name="Jouanno E."/>
            <person name="Wen M."/>
            <person name="Mejri S."/>
            <person name="Dirks R."/>
            <person name="Jansen H."/>
            <person name="Henkel C."/>
            <person name="Chen W.J."/>
            <person name="Zahm M."/>
            <person name="Cabau C."/>
            <person name="Klopp C."/>
            <person name="Thompson A.W."/>
            <person name="Robinson-Rechavi M."/>
            <person name="Braasch I."/>
            <person name="Lecointre G."/>
            <person name="Bobe J."/>
            <person name="Postlethwait J.H."/>
            <person name="Berthelot C."/>
            <person name="Roest Crollius H."/>
            <person name="Guiguen Y."/>
        </authorList>
    </citation>
    <scope>NUCLEOTIDE SEQUENCE</scope>
    <source>
        <strain evidence="8">WJC10195</strain>
    </source>
</reference>
<keyword evidence="2" id="KW-0479">Metal-binding</keyword>
<organism evidence="8 9">
    <name type="scientific">Synaphobranchus kaupii</name>
    <name type="common">Kaup's arrowtooth eel</name>
    <dbReference type="NCBI Taxonomy" id="118154"/>
    <lineage>
        <taxon>Eukaryota</taxon>
        <taxon>Metazoa</taxon>
        <taxon>Chordata</taxon>
        <taxon>Craniata</taxon>
        <taxon>Vertebrata</taxon>
        <taxon>Euteleostomi</taxon>
        <taxon>Actinopterygii</taxon>
        <taxon>Neopterygii</taxon>
        <taxon>Teleostei</taxon>
        <taxon>Anguilliformes</taxon>
        <taxon>Synaphobranchidae</taxon>
        <taxon>Synaphobranchus</taxon>
    </lineage>
</organism>
<name>A0A9Q1INS9_SYNKA</name>
<dbReference type="PANTHER" id="PTHR46481:SF10">
    <property type="entry name" value="ZINC FINGER BED DOMAIN-CONTAINING PROTEIN 39"/>
    <property type="match status" value="1"/>
</dbReference>
<keyword evidence="3" id="KW-0863">Zinc-finger</keyword>
<accession>A0A9Q1INS9</accession>
<evidence type="ECO:0000256" key="5">
    <source>
        <dbReference type="ARBA" id="ARBA00023242"/>
    </source>
</evidence>
<dbReference type="PANTHER" id="PTHR46481">
    <property type="entry name" value="ZINC FINGER BED DOMAIN-CONTAINING PROTEIN 4"/>
    <property type="match status" value="1"/>
</dbReference>
<gene>
    <name evidence="8" type="ORF">SKAU_G00282270</name>
</gene>
<evidence type="ECO:0000256" key="1">
    <source>
        <dbReference type="ARBA" id="ARBA00004123"/>
    </source>
</evidence>
<dbReference type="GO" id="GO:0046983">
    <property type="term" value="F:protein dimerization activity"/>
    <property type="evidence" value="ECO:0007669"/>
    <property type="project" value="InterPro"/>
</dbReference>
<dbReference type="GO" id="GO:0005634">
    <property type="term" value="C:nucleus"/>
    <property type="evidence" value="ECO:0007669"/>
    <property type="project" value="UniProtKB-SubCell"/>
</dbReference>
<dbReference type="InterPro" id="IPR012337">
    <property type="entry name" value="RNaseH-like_sf"/>
</dbReference>
<proteinExistence type="predicted"/>
<protein>
    <recommendedName>
        <fullName evidence="7">HAT C-terminal dimerisation domain-containing protein</fullName>
    </recommendedName>
</protein>
<sequence>MLDARYKDRYFDTDKKEGARNLLLKVVNEMVGGGDGQHGDASTDSGDPPPKKTRPGTLLLDMYQEIIEENVISEQASTSETASQVHAYLGEATIPRNASPLEYWKSNQARFPALARVARKYLSAPSTSVDSERLFSAVAHVIDEKRNRINCEKAEMLIFVQKNLPFILDL</sequence>
<evidence type="ECO:0000256" key="3">
    <source>
        <dbReference type="ARBA" id="ARBA00022771"/>
    </source>
</evidence>
<dbReference type="InterPro" id="IPR052035">
    <property type="entry name" value="ZnF_BED_domain_contain"/>
</dbReference>
<dbReference type="SUPFAM" id="SSF53098">
    <property type="entry name" value="Ribonuclease H-like"/>
    <property type="match status" value="1"/>
</dbReference>
<comment type="caution">
    <text evidence="8">The sequence shown here is derived from an EMBL/GenBank/DDBJ whole genome shotgun (WGS) entry which is preliminary data.</text>
</comment>
<feature type="region of interest" description="Disordered" evidence="6">
    <location>
        <begin position="33"/>
        <end position="55"/>
    </location>
</feature>
<dbReference type="OrthoDB" id="10057873at2759"/>
<feature type="domain" description="HAT C-terminal dimerisation" evidence="7">
    <location>
        <begin position="86"/>
        <end position="164"/>
    </location>
</feature>
<dbReference type="EMBL" id="JAINUF010000011">
    <property type="protein sequence ID" value="KAJ8346826.1"/>
    <property type="molecule type" value="Genomic_DNA"/>
</dbReference>
<dbReference type="Pfam" id="PF05699">
    <property type="entry name" value="Dimer_Tnp_hAT"/>
    <property type="match status" value="1"/>
</dbReference>
<dbReference type="AlphaFoldDB" id="A0A9Q1INS9"/>
<evidence type="ECO:0000256" key="4">
    <source>
        <dbReference type="ARBA" id="ARBA00022833"/>
    </source>
</evidence>
<evidence type="ECO:0000313" key="8">
    <source>
        <dbReference type="EMBL" id="KAJ8346826.1"/>
    </source>
</evidence>